<feature type="compositionally biased region" description="Polar residues" evidence="1">
    <location>
        <begin position="525"/>
        <end position="538"/>
    </location>
</feature>
<feature type="transmembrane region" description="Helical" evidence="2">
    <location>
        <begin position="260"/>
        <end position="278"/>
    </location>
</feature>
<keyword evidence="2" id="KW-0812">Transmembrane</keyword>
<dbReference type="InterPro" id="IPR018830">
    <property type="entry name" value="DUF2434"/>
</dbReference>
<gene>
    <name evidence="3" type="ORF">VTJ49DRAFT_3953</name>
</gene>
<accession>A0ABR3V7D7</accession>
<feature type="transmembrane region" description="Helical" evidence="2">
    <location>
        <begin position="340"/>
        <end position="363"/>
    </location>
</feature>
<feature type="transmembrane region" description="Helical" evidence="2">
    <location>
        <begin position="129"/>
        <end position="149"/>
    </location>
</feature>
<feature type="transmembrane region" description="Helical" evidence="2">
    <location>
        <begin position="161"/>
        <end position="183"/>
    </location>
</feature>
<evidence type="ECO:0000256" key="1">
    <source>
        <dbReference type="SAM" id="MobiDB-lite"/>
    </source>
</evidence>
<evidence type="ECO:0000313" key="3">
    <source>
        <dbReference type="EMBL" id="KAL1837371.1"/>
    </source>
</evidence>
<evidence type="ECO:0000256" key="2">
    <source>
        <dbReference type="SAM" id="Phobius"/>
    </source>
</evidence>
<evidence type="ECO:0000313" key="4">
    <source>
        <dbReference type="Proteomes" id="UP001583172"/>
    </source>
</evidence>
<feature type="region of interest" description="Disordered" evidence="1">
    <location>
        <begin position="489"/>
        <end position="549"/>
    </location>
</feature>
<feature type="transmembrane region" description="Helical" evidence="2">
    <location>
        <begin position="87"/>
        <end position="108"/>
    </location>
</feature>
<protein>
    <submittedName>
        <fullName evidence="3">Uncharacterized protein</fullName>
    </submittedName>
</protein>
<organism evidence="3 4">
    <name type="scientific">Humicola insolens</name>
    <name type="common">Soft-rot fungus</name>
    <dbReference type="NCBI Taxonomy" id="85995"/>
    <lineage>
        <taxon>Eukaryota</taxon>
        <taxon>Fungi</taxon>
        <taxon>Dikarya</taxon>
        <taxon>Ascomycota</taxon>
        <taxon>Pezizomycotina</taxon>
        <taxon>Sordariomycetes</taxon>
        <taxon>Sordariomycetidae</taxon>
        <taxon>Sordariales</taxon>
        <taxon>Chaetomiaceae</taxon>
        <taxon>Mycothermus</taxon>
    </lineage>
</organism>
<dbReference type="Proteomes" id="UP001583172">
    <property type="component" value="Unassembled WGS sequence"/>
</dbReference>
<keyword evidence="2" id="KW-1133">Transmembrane helix</keyword>
<feature type="compositionally biased region" description="Basic and acidic residues" evidence="1">
    <location>
        <begin position="490"/>
        <end position="501"/>
    </location>
</feature>
<comment type="caution">
    <text evidence="3">The sequence shown here is derived from an EMBL/GenBank/DDBJ whole genome shotgun (WGS) entry which is preliminary data.</text>
</comment>
<dbReference type="EMBL" id="JAZGSY010000301">
    <property type="protein sequence ID" value="KAL1837371.1"/>
    <property type="molecule type" value="Genomic_DNA"/>
</dbReference>
<reference evidence="3 4" key="1">
    <citation type="journal article" date="2024" name="Commun. Biol.">
        <title>Comparative genomic analysis of thermophilic fungi reveals convergent evolutionary adaptations and gene losses.</title>
        <authorList>
            <person name="Steindorff A.S."/>
            <person name="Aguilar-Pontes M.V."/>
            <person name="Robinson A.J."/>
            <person name="Andreopoulos B."/>
            <person name="LaButti K."/>
            <person name="Kuo A."/>
            <person name="Mondo S."/>
            <person name="Riley R."/>
            <person name="Otillar R."/>
            <person name="Haridas S."/>
            <person name="Lipzen A."/>
            <person name="Grimwood J."/>
            <person name="Schmutz J."/>
            <person name="Clum A."/>
            <person name="Reid I.D."/>
            <person name="Moisan M.C."/>
            <person name="Butler G."/>
            <person name="Nguyen T.T.M."/>
            <person name="Dewar K."/>
            <person name="Conant G."/>
            <person name="Drula E."/>
            <person name="Henrissat B."/>
            <person name="Hansel C."/>
            <person name="Singer S."/>
            <person name="Hutchinson M.I."/>
            <person name="de Vries R.P."/>
            <person name="Natvig D.O."/>
            <person name="Powell A.J."/>
            <person name="Tsang A."/>
            <person name="Grigoriev I.V."/>
        </authorList>
    </citation>
    <scope>NUCLEOTIDE SEQUENCE [LARGE SCALE GENOMIC DNA]</scope>
    <source>
        <strain evidence="3 4">CBS 620.91</strain>
    </source>
</reference>
<proteinExistence type="predicted"/>
<dbReference type="Pfam" id="PF10361">
    <property type="entry name" value="DUF2434"/>
    <property type="match status" value="1"/>
</dbReference>
<name>A0ABR3V7D7_HUMIN</name>
<feature type="transmembrane region" description="Helical" evidence="2">
    <location>
        <begin position="309"/>
        <end position="328"/>
    </location>
</feature>
<sequence>MPLLNPREVLPFPAGNNATDTIISGHHLNLTALGEWNYTLYSNGTLSNDTRCLLTFEPWTPTYLFPNGTFLNATWCWSPVESIAVRGGVAIAFAVLFGLAIVLILVNLNKHGSLHLPVTKRFYPIGRRWQWYWGLWVCATAAVSLLTSIDVDRYYLPELPVILTSFFWYLMQWGAMAVVWEAVRHWGSWMERQFIDPDPFALRQDDRRARVELYLPLLFYLFLWLNFFMIIPRNWTPIQHQRYPEQTLSDAAPAATDSRFKAAAFLLLVSWIVILLSLRHSIKHYCPRNRGFLNRAIGLVRYTPARFKLLIPLAAVVVAFQALVAFRFEYSPLRVGGNLAAIFAGGYLPSLLILYVQIAFGFLNPNEDLELKRQRRVRNQEYDREMGVVHKPSWWRRVNGEVLDPNASMRERLAANARELHGAKPRPADGGFGPVVPDDAAGPVEMTPVSPPPPAVSRPYTGRSERLHQDRTVDMAASLAFSEAAAAREAAADRARHHQELMQDAPPPPAYSEAVRTRQTDVARTRSGQSEGGVSTDQPPMRVRSMLDV</sequence>
<keyword evidence="4" id="KW-1185">Reference proteome</keyword>
<feature type="transmembrane region" description="Helical" evidence="2">
    <location>
        <begin position="213"/>
        <end position="231"/>
    </location>
</feature>
<feature type="compositionally biased region" description="Basic and acidic residues" evidence="1">
    <location>
        <begin position="515"/>
        <end position="524"/>
    </location>
</feature>
<keyword evidence="2" id="KW-0472">Membrane</keyword>